<feature type="transmembrane region" description="Helical" evidence="10">
    <location>
        <begin position="228"/>
        <end position="248"/>
    </location>
</feature>
<keyword evidence="12" id="KW-1185">Reference proteome</keyword>
<dbReference type="PANTHER" id="PTHR11616:SF240">
    <property type="entry name" value="BLOATED TUBULES, ISOFORM B-RELATED"/>
    <property type="match status" value="1"/>
</dbReference>
<evidence type="ECO:0008006" key="13">
    <source>
        <dbReference type="Google" id="ProtNLM"/>
    </source>
</evidence>
<dbReference type="AlphaFoldDB" id="A0A2J7Q3G4"/>
<evidence type="ECO:0000256" key="7">
    <source>
        <dbReference type="ARBA" id="ARBA00023136"/>
    </source>
</evidence>
<keyword evidence="4 10" id="KW-0812">Transmembrane</keyword>
<keyword evidence="7 10" id="KW-0472">Membrane</keyword>
<feature type="region of interest" description="Disordered" evidence="9">
    <location>
        <begin position="647"/>
        <end position="668"/>
    </location>
</feature>
<comment type="subcellular location">
    <subcellularLocation>
        <location evidence="1">Membrane</location>
        <topology evidence="1">Multi-pass membrane protein</topology>
    </subcellularLocation>
</comment>
<feature type="transmembrane region" description="Helical" evidence="10">
    <location>
        <begin position="401"/>
        <end position="427"/>
    </location>
</feature>
<feature type="transmembrane region" description="Helical" evidence="10">
    <location>
        <begin position="509"/>
        <end position="533"/>
    </location>
</feature>
<evidence type="ECO:0000256" key="3">
    <source>
        <dbReference type="ARBA" id="ARBA00022448"/>
    </source>
</evidence>
<feature type="region of interest" description="Disordered" evidence="9">
    <location>
        <begin position="1"/>
        <end position="73"/>
    </location>
</feature>
<evidence type="ECO:0000256" key="1">
    <source>
        <dbReference type="ARBA" id="ARBA00004141"/>
    </source>
</evidence>
<evidence type="ECO:0000256" key="6">
    <source>
        <dbReference type="ARBA" id="ARBA00022989"/>
    </source>
</evidence>
<gene>
    <name evidence="11" type="ORF">B7P43_G06687</name>
</gene>
<evidence type="ECO:0000313" key="12">
    <source>
        <dbReference type="Proteomes" id="UP000235965"/>
    </source>
</evidence>
<evidence type="ECO:0000313" key="11">
    <source>
        <dbReference type="EMBL" id="PNF23126.1"/>
    </source>
</evidence>
<keyword evidence="3" id="KW-0813">Transport</keyword>
<feature type="transmembrane region" description="Helical" evidence="10">
    <location>
        <begin position="433"/>
        <end position="457"/>
    </location>
</feature>
<dbReference type="Proteomes" id="UP000235965">
    <property type="component" value="Unassembled WGS sequence"/>
</dbReference>
<evidence type="ECO:0000256" key="4">
    <source>
        <dbReference type="ARBA" id="ARBA00022692"/>
    </source>
</evidence>
<dbReference type="PANTHER" id="PTHR11616">
    <property type="entry name" value="SODIUM/CHLORIDE DEPENDENT TRANSPORTER"/>
    <property type="match status" value="1"/>
</dbReference>
<evidence type="ECO:0000256" key="8">
    <source>
        <dbReference type="PIRSR" id="PIRSR600175-1"/>
    </source>
</evidence>
<evidence type="ECO:0000256" key="2">
    <source>
        <dbReference type="ARBA" id="ARBA00006459"/>
    </source>
</evidence>
<feature type="binding site" evidence="8">
    <location>
        <position position="97"/>
    </location>
    <ligand>
        <name>Na(+)</name>
        <dbReference type="ChEBI" id="CHEBI:29101"/>
        <label>1</label>
    </ligand>
</feature>
<dbReference type="EMBL" id="NEVH01019067">
    <property type="protein sequence ID" value="PNF23127.1"/>
    <property type="molecule type" value="Genomic_DNA"/>
</dbReference>
<keyword evidence="8" id="KW-0915">Sodium</keyword>
<evidence type="ECO:0000256" key="5">
    <source>
        <dbReference type="ARBA" id="ARBA00022847"/>
    </source>
</evidence>
<feature type="compositionally biased region" description="Low complexity" evidence="9">
    <location>
        <begin position="20"/>
        <end position="50"/>
    </location>
</feature>
<protein>
    <recommendedName>
        <fullName evidence="13">Sodium-dependent nutrient amino acid transporter 1</fullName>
    </recommendedName>
</protein>
<dbReference type="InterPro" id="IPR037272">
    <property type="entry name" value="SNS_sf"/>
</dbReference>
<feature type="transmembrane region" description="Helical" evidence="10">
    <location>
        <begin position="545"/>
        <end position="567"/>
    </location>
</feature>
<feature type="transmembrane region" description="Helical" evidence="10">
    <location>
        <begin position="121"/>
        <end position="143"/>
    </location>
</feature>
<dbReference type="GO" id="GO:0005886">
    <property type="term" value="C:plasma membrane"/>
    <property type="evidence" value="ECO:0007669"/>
    <property type="project" value="TreeGrafter"/>
</dbReference>
<comment type="caution">
    <text evidence="11">The sequence shown here is derived from an EMBL/GenBank/DDBJ whole genome shotgun (WGS) entry which is preliminary data.</text>
</comment>
<feature type="transmembrane region" description="Helical" evidence="10">
    <location>
        <begin position="164"/>
        <end position="192"/>
    </location>
</feature>
<feature type="transmembrane region" description="Helical" evidence="10">
    <location>
        <begin position="336"/>
        <end position="362"/>
    </location>
</feature>
<name>A0A2J7Q3G4_9NEOP</name>
<dbReference type="PRINTS" id="PR00176">
    <property type="entry name" value="NANEUSMPORT"/>
</dbReference>
<feature type="binding site" evidence="8">
    <location>
        <position position="315"/>
    </location>
    <ligand>
        <name>Na(+)</name>
        <dbReference type="ChEBI" id="CHEBI:29101"/>
        <label>1</label>
    </ligand>
</feature>
<organism evidence="11 12">
    <name type="scientific">Cryptotermes secundus</name>
    <dbReference type="NCBI Taxonomy" id="105785"/>
    <lineage>
        <taxon>Eukaryota</taxon>
        <taxon>Metazoa</taxon>
        <taxon>Ecdysozoa</taxon>
        <taxon>Arthropoda</taxon>
        <taxon>Hexapoda</taxon>
        <taxon>Insecta</taxon>
        <taxon>Pterygota</taxon>
        <taxon>Neoptera</taxon>
        <taxon>Polyneoptera</taxon>
        <taxon>Dictyoptera</taxon>
        <taxon>Blattodea</taxon>
        <taxon>Blattoidea</taxon>
        <taxon>Termitoidae</taxon>
        <taxon>Kalotermitidae</taxon>
        <taxon>Cryptotermitinae</taxon>
        <taxon>Cryptotermes</taxon>
    </lineage>
</organism>
<feature type="compositionally biased region" description="Polar residues" evidence="9">
    <location>
        <begin position="647"/>
        <end position="658"/>
    </location>
</feature>
<dbReference type="GO" id="GO:0015375">
    <property type="term" value="F:glycine:sodium symporter activity"/>
    <property type="evidence" value="ECO:0007669"/>
    <property type="project" value="TreeGrafter"/>
</dbReference>
<feature type="binding site" evidence="8">
    <location>
        <position position="102"/>
    </location>
    <ligand>
        <name>Na(+)</name>
        <dbReference type="ChEBI" id="CHEBI:29101"/>
        <label>1</label>
    </ligand>
</feature>
<feature type="transmembrane region" description="Helical" evidence="10">
    <location>
        <begin position="304"/>
        <end position="324"/>
    </location>
</feature>
<dbReference type="OrthoDB" id="6581954at2759"/>
<feature type="transmembrane region" description="Helical" evidence="10">
    <location>
        <begin position="469"/>
        <end position="489"/>
    </location>
</feature>
<feature type="transmembrane region" description="Helical" evidence="10">
    <location>
        <begin position="260"/>
        <end position="280"/>
    </location>
</feature>
<comment type="similarity">
    <text evidence="2">Belongs to the sodium:neurotransmitter symporter (SNF) (TC 2.A.22) family.</text>
</comment>
<dbReference type="STRING" id="105785.A0A2J7Q3G4"/>
<dbReference type="InParanoid" id="A0A2J7Q3G4"/>
<dbReference type="Pfam" id="PF00209">
    <property type="entry name" value="SNF"/>
    <property type="match status" value="2"/>
</dbReference>
<sequence>MHPAARDTGQQHGFGSRGVSPLSRASSPSTNSSSGSSYNLSSTTETTGESRGPRATLMGSTTGLLSDNSSSCSQSKTKVDGGCMPGLSATLTILSLAANLGNVLRLPRVVYLSGGEEAGTFLVTYVCISIVFGIPLVFLEIGLGQFCQEGTTKLWRAVPLLKGIGYVKILASGLLSIYYPLLIGLSVFYLVWGLKGPIPFPECSEAGTPINGEECLQLTFLKSVNEDAMWFGVSVAFLFLLWALFMLCIFRSEHSYRASVYFILVPVIVCLITLLVQSVLSDTSVNGLQKLVTFHWDYLLDIKVWYFATVQMFFSTHLGFGNIVTCAGRLYSKKNALWTAVAYVVCNLVIGILTVCIVYQWIGQRKPDNLNINIPEGFIYTLTYDVAVNCMGNLKQLWSALTFFSIICTGFIAMVAVLYTVLVAVTLEVNKRWSWWTVAGCICITGFLTGIICIIPYNMEVVHILDHYVIGRMVIASTALELVAFAWIYGSNTLYNDFEFVLGRKLNPIWKIIWLITPFLLIVVEIWSMVSLPLTGFPGKDSDPVWVYVTGWVLYLSTWVIVISAAIQQVSSQVDYNLSQKFLSTLKPSRNWGPVDTIYRHWWVQWRVTCTKTGQRDFTFKRRGTKDYTSSVQKYHTAEPVGIYKATPSSANGTLQHNRATDRGPFTIQANGDLPEHVCWRGTSQRDGDGT</sequence>
<dbReference type="SUPFAM" id="SSF161070">
    <property type="entry name" value="SNF-like"/>
    <property type="match status" value="1"/>
</dbReference>
<dbReference type="EMBL" id="NEVH01019067">
    <property type="protein sequence ID" value="PNF23126.1"/>
    <property type="molecule type" value="Genomic_DNA"/>
</dbReference>
<evidence type="ECO:0000256" key="9">
    <source>
        <dbReference type="SAM" id="MobiDB-lite"/>
    </source>
</evidence>
<evidence type="ECO:0000256" key="10">
    <source>
        <dbReference type="SAM" id="Phobius"/>
    </source>
</evidence>
<dbReference type="FunCoup" id="A0A2J7Q3G4">
    <property type="interactions" value="94"/>
</dbReference>
<keyword evidence="6 10" id="KW-1133">Transmembrane helix</keyword>
<feature type="transmembrane region" description="Helical" evidence="10">
    <location>
        <begin position="83"/>
        <end position="101"/>
    </location>
</feature>
<accession>A0A2J7Q3G4</accession>
<dbReference type="GO" id="GO:0046872">
    <property type="term" value="F:metal ion binding"/>
    <property type="evidence" value="ECO:0007669"/>
    <property type="project" value="UniProtKB-KW"/>
</dbReference>
<proteinExistence type="inferred from homology"/>
<reference evidence="11 12" key="1">
    <citation type="submission" date="2017-12" db="EMBL/GenBank/DDBJ databases">
        <title>Hemimetabolous genomes reveal molecular basis of termite eusociality.</title>
        <authorList>
            <person name="Harrison M.C."/>
            <person name="Jongepier E."/>
            <person name="Robertson H.M."/>
            <person name="Arning N."/>
            <person name="Bitard-Feildel T."/>
            <person name="Chao H."/>
            <person name="Childers C.P."/>
            <person name="Dinh H."/>
            <person name="Doddapaneni H."/>
            <person name="Dugan S."/>
            <person name="Gowin J."/>
            <person name="Greiner C."/>
            <person name="Han Y."/>
            <person name="Hu H."/>
            <person name="Hughes D.S.T."/>
            <person name="Huylmans A.-K."/>
            <person name="Kemena C."/>
            <person name="Kremer L.P.M."/>
            <person name="Lee S.L."/>
            <person name="Lopez-Ezquerra A."/>
            <person name="Mallet L."/>
            <person name="Monroy-Kuhn J.M."/>
            <person name="Moser A."/>
            <person name="Murali S.C."/>
            <person name="Muzny D.M."/>
            <person name="Otani S."/>
            <person name="Piulachs M.-D."/>
            <person name="Poelchau M."/>
            <person name="Qu J."/>
            <person name="Schaub F."/>
            <person name="Wada-Katsumata A."/>
            <person name="Worley K.C."/>
            <person name="Xie Q."/>
            <person name="Ylla G."/>
            <person name="Poulsen M."/>
            <person name="Gibbs R.A."/>
            <person name="Schal C."/>
            <person name="Richards S."/>
            <person name="Belles X."/>
            <person name="Korb J."/>
            <person name="Bornberg-Bauer E."/>
        </authorList>
    </citation>
    <scope>NUCLEOTIDE SEQUENCE [LARGE SCALE GENOMIC DNA]</scope>
    <source>
        <tissue evidence="11">Whole body</tissue>
    </source>
</reference>
<keyword evidence="5" id="KW-0769">Symport</keyword>
<dbReference type="PROSITE" id="PS50267">
    <property type="entry name" value="NA_NEUROTRAN_SYMP_3"/>
    <property type="match status" value="1"/>
</dbReference>
<keyword evidence="8" id="KW-0479">Metal-binding</keyword>
<feature type="binding site" evidence="8">
    <location>
        <position position="347"/>
    </location>
    <ligand>
        <name>Na(+)</name>
        <dbReference type="ChEBI" id="CHEBI:29101"/>
        <label>1</label>
    </ligand>
</feature>
<dbReference type="InterPro" id="IPR000175">
    <property type="entry name" value="Na/ntran_symport"/>
</dbReference>